<feature type="compositionally biased region" description="Basic residues" evidence="5">
    <location>
        <begin position="90"/>
        <end position="101"/>
    </location>
</feature>
<evidence type="ECO:0000256" key="1">
    <source>
        <dbReference type="ARBA" id="ARBA00008875"/>
    </source>
</evidence>
<organism evidence="7 8">
    <name type="scientific">Penaeus vannamei</name>
    <name type="common">Whiteleg shrimp</name>
    <name type="synonym">Litopenaeus vannamei</name>
    <dbReference type="NCBI Taxonomy" id="6689"/>
    <lineage>
        <taxon>Eukaryota</taxon>
        <taxon>Metazoa</taxon>
        <taxon>Ecdysozoa</taxon>
        <taxon>Arthropoda</taxon>
        <taxon>Crustacea</taxon>
        <taxon>Multicrustacea</taxon>
        <taxon>Malacostraca</taxon>
        <taxon>Eumalacostraca</taxon>
        <taxon>Eucarida</taxon>
        <taxon>Decapoda</taxon>
        <taxon>Dendrobranchiata</taxon>
        <taxon>Penaeoidea</taxon>
        <taxon>Penaeidae</taxon>
        <taxon>Penaeus</taxon>
    </lineage>
</organism>
<feature type="compositionally biased region" description="Polar residues" evidence="5">
    <location>
        <begin position="37"/>
        <end position="47"/>
    </location>
</feature>
<dbReference type="STRING" id="6689.A0A3R7QP88"/>
<evidence type="ECO:0000313" key="8">
    <source>
        <dbReference type="Proteomes" id="UP000283509"/>
    </source>
</evidence>
<dbReference type="InterPro" id="IPR017853">
    <property type="entry name" value="GH"/>
</dbReference>
<dbReference type="OrthoDB" id="15153at2759"/>
<feature type="compositionally biased region" description="Polar residues" evidence="5">
    <location>
        <begin position="611"/>
        <end position="622"/>
    </location>
</feature>
<dbReference type="PRINTS" id="PR00745">
    <property type="entry name" value="GLHYDRLASE39"/>
</dbReference>
<dbReference type="Proteomes" id="UP000283509">
    <property type="component" value="Unassembled WGS sequence"/>
</dbReference>
<dbReference type="InterPro" id="IPR000514">
    <property type="entry name" value="Glyco_hydro_39"/>
</dbReference>
<evidence type="ECO:0000256" key="5">
    <source>
        <dbReference type="SAM" id="MobiDB-lite"/>
    </source>
</evidence>
<gene>
    <name evidence="7" type="ORF">C7M84_007881</name>
</gene>
<evidence type="ECO:0000313" key="7">
    <source>
        <dbReference type="EMBL" id="ROT73672.1"/>
    </source>
</evidence>
<dbReference type="PANTHER" id="PTHR12631:SF8">
    <property type="entry name" value="ALPHA-L-IDURONIDASE"/>
    <property type="match status" value="1"/>
</dbReference>
<feature type="region of interest" description="Disordered" evidence="5">
    <location>
        <begin position="1"/>
        <end position="123"/>
    </location>
</feature>
<feature type="compositionally biased region" description="Basic and acidic residues" evidence="5">
    <location>
        <begin position="58"/>
        <end position="72"/>
    </location>
</feature>
<comment type="caution">
    <text evidence="7">The sequence shown here is derived from an EMBL/GenBank/DDBJ whole genome shotgun (WGS) entry which is preliminary data.</text>
</comment>
<dbReference type="Gene3D" id="2.60.40.1500">
    <property type="entry name" value="Glycosyl hydrolase domain, family 39"/>
    <property type="match status" value="1"/>
</dbReference>
<dbReference type="SUPFAM" id="SSF51011">
    <property type="entry name" value="Glycosyl hydrolase domain"/>
    <property type="match status" value="1"/>
</dbReference>
<reference evidence="7 8" key="2">
    <citation type="submission" date="2019-01" db="EMBL/GenBank/DDBJ databases">
        <title>The decoding of complex shrimp genome reveals the adaptation for benthos swimmer, frequently molting mechanism and breeding impact on genome.</title>
        <authorList>
            <person name="Sun Y."/>
            <person name="Gao Y."/>
            <person name="Yu Y."/>
        </authorList>
    </citation>
    <scope>NUCLEOTIDE SEQUENCE [LARGE SCALE GENOMIC DNA]</scope>
    <source>
        <tissue evidence="7">Muscle</tissue>
    </source>
</reference>
<dbReference type="AlphaFoldDB" id="A0A3R7QP88"/>
<protein>
    <submittedName>
        <fullName evidence="7">Putative alpha-L-iduronidase-like</fullName>
    </submittedName>
</protein>
<name>A0A3R7QP88_PENVA</name>
<feature type="region of interest" description="Disordered" evidence="5">
    <location>
        <begin position="524"/>
        <end position="643"/>
    </location>
</feature>
<keyword evidence="2" id="KW-0378">Hydrolase</keyword>
<comment type="similarity">
    <text evidence="1">Belongs to the glycosyl hydrolase 39 family.</text>
</comment>
<keyword evidence="3" id="KW-0326">Glycosidase</keyword>
<dbReference type="GO" id="GO:0003940">
    <property type="term" value="F:L-iduronidase activity"/>
    <property type="evidence" value="ECO:0007669"/>
    <property type="project" value="TreeGrafter"/>
</dbReference>
<dbReference type="InterPro" id="IPR051923">
    <property type="entry name" value="Glycosyl_Hydrolase_39"/>
</dbReference>
<reference evidence="7 8" key="1">
    <citation type="submission" date="2018-04" db="EMBL/GenBank/DDBJ databases">
        <authorList>
            <person name="Zhang X."/>
            <person name="Yuan J."/>
            <person name="Li F."/>
            <person name="Xiang J."/>
        </authorList>
    </citation>
    <scope>NUCLEOTIDE SEQUENCE [LARGE SCALE GENOMIC DNA]</scope>
    <source>
        <tissue evidence="7">Muscle</tissue>
    </source>
</reference>
<feature type="active site" description="Proton donor" evidence="4">
    <location>
        <position position="285"/>
    </location>
</feature>
<evidence type="ECO:0000256" key="3">
    <source>
        <dbReference type="ARBA" id="ARBA00023295"/>
    </source>
</evidence>
<dbReference type="Pfam" id="PF01229">
    <property type="entry name" value="Glyco_hydro_39"/>
    <property type="match status" value="1"/>
</dbReference>
<keyword evidence="8" id="KW-1185">Reference proteome</keyword>
<dbReference type="EMBL" id="QCYY01002007">
    <property type="protein sequence ID" value="ROT73672.1"/>
    <property type="molecule type" value="Genomic_DNA"/>
</dbReference>
<dbReference type="Gene3D" id="3.20.20.80">
    <property type="entry name" value="Glycosidases"/>
    <property type="match status" value="1"/>
</dbReference>
<sequence>MAGAHSHIPEYASNNSRHAQNTSETDDIQNYDMGSHRGSNAAASPSVPSHEALAGTRDVNHTRGEERRDRAGSKCSPFHHLRLFDERAKPSSRYKHEKSGKKPPVTSEEEMNPGIKARAKSSSTNDILAAIGGRIDPAGPRLDPGLGGATSWLTATNPPDPHSRADAFLLGLDERLNLALVGSLPHDAVAQVRIHWLLDLVQGRLEDGQPSYNFSHLDALLDHLWRHQLRPGFELMGNPGNIFTDFENKTQVLWWRDLVAQTARRYTDRYGLEWVASWNWESWNEPDHHDFDNLNFTLSGFLNYFDSCRAGLDDVTEQLILGGPGGSCRDPSFSRLCWALLGHCDRGSSFFTPGRPPRIDFISFHKKGQEDADSILTQELETIEKIRRDYPRLRHVPIVNDEGDFLKGWWRPRPWRADGRYAGLVARAVYTHHEALTSRPRLNYQLISFDNAFLNYFPNFFEQRSVVARFQINTTSPRQVQMVKKDSYTVLALLSLLGDHVIPHTKDAGLEGLSVISTCRGCRRQASPESAVTETPRDSISKSPPTESAGKGGEATVTQTPKRDLEPENDVTSPLQDLRENPTENVPRERTTENGKTTTPSENLETRAHNENATGLKLSNETARPIPDSIPREGHDASTNRANLPPRSAALSAWEATILVARSNGTQRSSDGVDVEVVLRLPREVIGERLAVVAYQLGGEHKGPYEAWIDLGRPVEPSRKELAFIRSHEGGRRDGPRFLVASNTSLTMAMTVLVPDVRLIHVCRAVEGDPGRPLTPSAPIILRFPPCPQ</sequence>
<evidence type="ECO:0000256" key="2">
    <source>
        <dbReference type="ARBA" id="ARBA00022801"/>
    </source>
</evidence>
<evidence type="ECO:0000259" key="6">
    <source>
        <dbReference type="Pfam" id="PF01229"/>
    </source>
</evidence>
<feature type="domain" description="Glycosyl hydrolases family 39 N-terminal catalytic" evidence="6">
    <location>
        <begin position="156"/>
        <end position="503"/>
    </location>
</feature>
<feature type="compositionally biased region" description="Polar residues" evidence="5">
    <location>
        <begin position="12"/>
        <end position="23"/>
    </location>
</feature>
<feature type="compositionally biased region" description="Basic and acidic residues" evidence="5">
    <location>
        <begin position="577"/>
        <end position="593"/>
    </location>
</feature>
<feature type="compositionally biased region" description="Polar residues" evidence="5">
    <location>
        <begin position="594"/>
        <end position="603"/>
    </location>
</feature>
<dbReference type="InterPro" id="IPR049166">
    <property type="entry name" value="GH39_cat"/>
</dbReference>
<proteinExistence type="inferred from homology"/>
<dbReference type="GO" id="GO:0005975">
    <property type="term" value="P:carbohydrate metabolic process"/>
    <property type="evidence" value="ECO:0007669"/>
    <property type="project" value="InterPro"/>
</dbReference>
<evidence type="ECO:0000256" key="4">
    <source>
        <dbReference type="PIRSR" id="PIRSR600514-1"/>
    </source>
</evidence>
<accession>A0A3R7QP88</accession>
<dbReference type="PANTHER" id="PTHR12631">
    <property type="entry name" value="ALPHA-L-IDURONIDASE"/>
    <property type="match status" value="1"/>
</dbReference>
<dbReference type="SUPFAM" id="SSF51445">
    <property type="entry name" value="(Trans)glycosidases"/>
    <property type="match status" value="1"/>
</dbReference>